<dbReference type="GO" id="GO:0000287">
    <property type="term" value="F:magnesium ion binding"/>
    <property type="evidence" value="ECO:0007669"/>
    <property type="project" value="UniProtKB-UniRule"/>
</dbReference>
<keyword evidence="10 17" id="KW-0547">Nucleotide-binding</keyword>
<keyword evidence="8 17" id="KW-0808">Transferase</keyword>
<sequence>MEVETLKKLALMGAIHDHVDLSSSTFAYTLGTSAQTAARRLALLENDGFITRIVTNEGQKVHITDKGLIVLKSEFMDYKKLFECDHVNSIKGKVTTGLGEGQYYISLDGYRQQFINKLGFDPYPGTLNIKLNKPFLHGDSSVIKIDGFKDSNRTYGGGRCYLVKINDIRAAIMRPDRSSYPETLIEIIAPVNLRKTLGLKDGDEVEVLIE</sequence>
<comment type="function">
    <text evidence="1 17">Catalyzes the CTP-dependent phosphorylation of riboflavin (vitamin B2) to form flavin mononucleotide (FMN).</text>
</comment>
<evidence type="ECO:0000256" key="10">
    <source>
        <dbReference type="ARBA" id="ARBA00022741"/>
    </source>
</evidence>
<dbReference type="InterPro" id="IPR023465">
    <property type="entry name" value="Riboflavin_kinase_dom_sf"/>
</dbReference>
<evidence type="ECO:0000256" key="5">
    <source>
        <dbReference type="ARBA" id="ARBA00017394"/>
    </source>
</evidence>
<evidence type="ECO:0000313" key="19">
    <source>
        <dbReference type="EMBL" id="MCD1294804.1"/>
    </source>
</evidence>
<evidence type="ECO:0000256" key="3">
    <source>
        <dbReference type="ARBA" id="ARBA00006428"/>
    </source>
</evidence>
<evidence type="ECO:0000256" key="2">
    <source>
        <dbReference type="ARBA" id="ARBA00005219"/>
    </source>
</evidence>
<feature type="binding site" evidence="17">
    <location>
        <position position="128"/>
    </location>
    <ligand>
        <name>Mg(2+)</name>
        <dbReference type="ChEBI" id="CHEBI:18420"/>
    </ligand>
</feature>
<evidence type="ECO:0000256" key="17">
    <source>
        <dbReference type="HAMAP-Rule" id="MF_01285"/>
    </source>
</evidence>
<evidence type="ECO:0000259" key="18">
    <source>
        <dbReference type="Pfam" id="PF01982"/>
    </source>
</evidence>
<organism evidence="19 20">
    <name type="scientific">Methanooceanicella nereidis</name>
    <dbReference type="NCBI Taxonomy" id="2052831"/>
    <lineage>
        <taxon>Archaea</taxon>
        <taxon>Methanobacteriati</taxon>
        <taxon>Methanobacteriota</taxon>
        <taxon>Stenosarchaea group</taxon>
        <taxon>Methanomicrobia</taxon>
        <taxon>Methanocellales</taxon>
        <taxon>Methanocellaceae</taxon>
        <taxon>Methanooceanicella</taxon>
    </lineage>
</organism>
<feature type="binding site" evidence="17">
    <location>
        <begin position="191"/>
        <end position="194"/>
    </location>
    <ligand>
        <name>CDP</name>
        <dbReference type="ChEBI" id="CHEBI:58069"/>
    </ligand>
</feature>
<feature type="binding site" evidence="17">
    <location>
        <begin position="97"/>
        <end position="102"/>
    </location>
    <ligand>
        <name>CDP</name>
        <dbReference type="ChEBI" id="CHEBI:58069"/>
    </ligand>
</feature>
<evidence type="ECO:0000256" key="4">
    <source>
        <dbReference type="ARBA" id="ARBA00011987"/>
    </source>
</evidence>
<keyword evidence="7 17" id="KW-0288">FMN</keyword>
<evidence type="ECO:0000256" key="14">
    <source>
        <dbReference type="ARBA" id="ARBA00030544"/>
    </source>
</evidence>
<dbReference type="InterPro" id="IPR023602">
    <property type="entry name" value="Riboflavin_kinase_CTP-dep"/>
</dbReference>
<keyword evidence="6 17" id="KW-0285">Flavoprotein</keyword>
<comment type="catalytic activity">
    <reaction evidence="16 17">
        <text>riboflavin + CTP = CDP + FMN + H(+)</text>
        <dbReference type="Rhea" id="RHEA:25021"/>
        <dbReference type="ChEBI" id="CHEBI:15378"/>
        <dbReference type="ChEBI" id="CHEBI:37563"/>
        <dbReference type="ChEBI" id="CHEBI:57986"/>
        <dbReference type="ChEBI" id="CHEBI:58069"/>
        <dbReference type="ChEBI" id="CHEBI:58210"/>
        <dbReference type="EC" id="2.7.1.161"/>
    </reaction>
</comment>
<dbReference type="InterPro" id="IPR039063">
    <property type="entry name" value="RibK_CTP-dep"/>
</dbReference>
<proteinExistence type="inferred from homology"/>
<dbReference type="PANTHER" id="PTHR40706">
    <property type="entry name" value="RIBOFLAVIN KINASE"/>
    <property type="match status" value="1"/>
</dbReference>
<comment type="caution">
    <text evidence="19">The sequence shown here is derived from an EMBL/GenBank/DDBJ whole genome shotgun (WGS) entry which is preliminary data.</text>
</comment>
<dbReference type="GO" id="GO:0009398">
    <property type="term" value="P:FMN biosynthetic process"/>
    <property type="evidence" value="ECO:0007669"/>
    <property type="project" value="UniProtKB-UniRule"/>
</dbReference>
<feature type="binding site" evidence="17">
    <location>
        <position position="186"/>
    </location>
    <ligand>
        <name>FMN</name>
        <dbReference type="ChEBI" id="CHEBI:58210"/>
    </ligand>
</feature>
<evidence type="ECO:0000256" key="6">
    <source>
        <dbReference type="ARBA" id="ARBA00022630"/>
    </source>
</evidence>
<feature type="binding site" evidence="17">
    <location>
        <position position="126"/>
    </location>
    <ligand>
        <name>Mg(2+)</name>
        <dbReference type="ChEBI" id="CHEBI:18420"/>
    </ligand>
</feature>
<dbReference type="InterPro" id="IPR036388">
    <property type="entry name" value="WH-like_DNA-bd_sf"/>
</dbReference>
<feature type="binding site" evidence="17">
    <location>
        <position position="178"/>
    </location>
    <ligand>
        <name>FMN</name>
        <dbReference type="ChEBI" id="CHEBI:58210"/>
    </ligand>
</feature>
<comment type="pathway">
    <text evidence="2 17">Cofactor biosynthesis; FMN biosynthesis; FMN from riboflavin (CTP route): step 1/1.</text>
</comment>
<evidence type="ECO:0000256" key="15">
    <source>
        <dbReference type="ARBA" id="ARBA00033116"/>
    </source>
</evidence>
<dbReference type="EMBL" id="PGCK01000005">
    <property type="protein sequence ID" value="MCD1294804.1"/>
    <property type="molecule type" value="Genomic_DNA"/>
</dbReference>
<dbReference type="GO" id="GO:0000166">
    <property type="term" value="F:nucleotide binding"/>
    <property type="evidence" value="ECO:0007669"/>
    <property type="project" value="UniProtKB-UniRule"/>
</dbReference>
<comment type="similarity">
    <text evidence="3 17">Belongs to the archaeal riboflavin kinase family.</text>
</comment>
<dbReference type="HAMAP" id="MF_01285">
    <property type="entry name" value="Riboflavin_kinase"/>
    <property type="match status" value="1"/>
</dbReference>
<comment type="cofactor">
    <cofactor evidence="17">
        <name>Mg(2+)</name>
        <dbReference type="ChEBI" id="CHEBI:18420"/>
    </cofactor>
    <text evidence="17">Binds 1 Mg(2+) ion per subunit.</text>
</comment>
<evidence type="ECO:0000256" key="1">
    <source>
        <dbReference type="ARBA" id="ARBA00003072"/>
    </source>
</evidence>
<accession>A0AAP2RCL3</accession>
<dbReference type="InterPro" id="IPR023470">
    <property type="entry name" value="Riboflavin_kinase_archaeal"/>
</dbReference>
<evidence type="ECO:0000256" key="16">
    <source>
        <dbReference type="ARBA" id="ARBA00047857"/>
    </source>
</evidence>
<dbReference type="Pfam" id="PF01982">
    <property type="entry name" value="CTP-dep_RFKase"/>
    <property type="match status" value="1"/>
</dbReference>
<dbReference type="GO" id="GO:0009231">
    <property type="term" value="P:riboflavin biosynthetic process"/>
    <property type="evidence" value="ECO:0007669"/>
    <property type="project" value="InterPro"/>
</dbReference>
<dbReference type="Gene3D" id="2.40.30.30">
    <property type="entry name" value="Riboflavin kinase-like"/>
    <property type="match status" value="1"/>
</dbReference>
<reference evidence="19 20" key="1">
    <citation type="submission" date="2017-11" db="EMBL/GenBank/DDBJ databases">
        <title>Isolation and Characterization of Family Methanocellaceae Species from Potential Methane Hydrate Area Offshore Southwestern Taiwan.</title>
        <authorList>
            <person name="Zhang W.-L."/>
            <person name="Chen W.-C."/>
            <person name="Lai M.-C."/>
            <person name="Chen S.-C."/>
        </authorList>
    </citation>
    <scope>NUCLEOTIDE SEQUENCE [LARGE SCALE GENOMIC DNA]</scope>
    <source>
        <strain evidence="19 20">CWC-04</strain>
    </source>
</reference>
<evidence type="ECO:0000256" key="9">
    <source>
        <dbReference type="ARBA" id="ARBA00022723"/>
    </source>
</evidence>
<evidence type="ECO:0000256" key="8">
    <source>
        <dbReference type="ARBA" id="ARBA00022679"/>
    </source>
</evidence>
<dbReference type="RefSeq" id="WP_230741640.1">
    <property type="nucleotide sequence ID" value="NZ_PGCK01000005.1"/>
</dbReference>
<dbReference type="Proteomes" id="UP001320159">
    <property type="component" value="Unassembled WGS sequence"/>
</dbReference>
<dbReference type="PANTHER" id="PTHR40706:SF1">
    <property type="entry name" value="RIBOFLAVIN KINASE"/>
    <property type="match status" value="1"/>
</dbReference>
<dbReference type="InterPro" id="IPR036390">
    <property type="entry name" value="WH_DNA-bd_sf"/>
</dbReference>
<keyword evidence="9 17" id="KW-0479">Metal-binding</keyword>
<comment type="caution">
    <text evidence="17">Lacks conserved residue(s) required for the propagation of feature annotation.</text>
</comment>
<evidence type="ECO:0000256" key="11">
    <source>
        <dbReference type="ARBA" id="ARBA00022777"/>
    </source>
</evidence>
<dbReference type="SUPFAM" id="SSF82114">
    <property type="entry name" value="Riboflavin kinase-like"/>
    <property type="match status" value="1"/>
</dbReference>
<dbReference type="GO" id="GO:0008531">
    <property type="term" value="F:riboflavin kinase activity"/>
    <property type="evidence" value="ECO:0007669"/>
    <property type="project" value="InterPro"/>
</dbReference>
<keyword evidence="20" id="KW-1185">Reference proteome</keyword>
<evidence type="ECO:0000256" key="13">
    <source>
        <dbReference type="ARBA" id="ARBA00029789"/>
    </source>
</evidence>
<keyword evidence="12 17" id="KW-0460">Magnesium</keyword>
<evidence type="ECO:0000256" key="12">
    <source>
        <dbReference type="ARBA" id="ARBA00022842"/>
    </source>
</evidence>
<keyword evidence="11 17" id="KW-0418">Kinase</keyword>
<dbReference type="SUPFAM" id="SSF46785">
    <property type="entry name" value="Winged helix' DNA-binding domain"/>
    <property type="match status" value="1"/>
</dbReference>
<feature type="domain" description="Riboflavin kinase" evidence="18">
    <location>
        <begin position="94"/>
        <end position="208"/>
    </location>
</feature>
<evidence type="ECO:0000313" key="20">
    <source>
        <dbReference type="Proteomes" id="UP001320159"/>
    </source>
</evidence>
<evidence type="ECO:0000256" key="7">
    <source>
        <dbReference type="ARBA" id="ARBA00022643"/>
    </source>
</evidence>
<dbReference type="EC" id="2.7.1.161" evidence="4 17"/>
<dbReference type="Gene3D" id="1.10.10.10">
    <property type="entry name" value="Winged helix-like DNA-binding domain superfamily/Winged helix DNA-binding domain"/>
    <property type="match status" value="1"/>
</dbReference>
<name>A0AAP2RCL3_9EURY</name>
<protein>
    <recommendedName>
        <fullName evidence="5 17">Riboflavin kinase</fullName>
        <shortName evidence="17">RFK</shortName>
        <ecNumber evidence="4 17">2.7.1.161</ecNumber>
    </recommendedName>
    <alternativeName>
        <fullName evidence="14 17">CTP-dependent riboflavin kinase</fullName>
    </alternativeName>
    <alternativeName>
        <fullName evidence="15 17">CTP:riboflavin 5'-phosphotransferase</fullName>
    </alternativeName>
    <alternativeName>
        <fullName evidence="13 17">Flavokinase</fullName>
    </alternativeName>
</protein>
<dbReference type="AlphaFoldDB" id="A0AAP2RCL3"/>
<gene>
    <name evidence="17" type="primary">ribK</name>
    <name evidence="19" type="ORF">CUJ83_07305</name>
</gene>